<dbReference type="SUPFAM" id="SSF53448">
    <property type="entry name" value="Nucleotide-diphospho-sugar transferases"/>
    <property type="match status" value="1"/>
</dbReference>
<dbReference type="Gene3D" id="3.90.550.10">
    <property type="entry name" value="Spore Coat Polysaccharide Biosynthesis Protein SpsA, Chain A"/>
    <property type="match status" value="1"/>
</dbReference>
<dbReference type="Proteomes" id="UP000309138">
    <property type="component" value="Unassembled WGS sequence"/>
</dbReference>
<dbReference type="EMBL" id="SWKR01000002">
    <property type="protein sequence ID" value="TKD50152.1"/>
    <property type="molecule type" value="Genomic_DNA"/>
</dbReference>
<reference evidence="2 3" key="1">
    <citation type="submission" date="2019-04" db="EMBL/GenBank/DDBJ databases">
        <authorList>
            <person name="Yang Y."/>
            <person name="Wei D."/>
        </authorList>
    </citation>
    <scope>NUCLEOTIDE SEQUENCE [LARGE SCALE GENOMIC DNA]</scope>
    <source>
        <strain evidence="2 3">L-1-4w-11</strain>
    </source>
</reference>
<evidence type="ECO:0000313" key="2">
    <source>
        <dbReference type="EMBL" id="TKD50152.1"/>
    </source>
</evidence>
<accession>A0A4U1L0M6</accession>
<evidence type="ECO:0000313" key="3">
    <source>
        <dbReference type="Proteomes" id="UP000309138"/>
    </source>
</evidence>
<keyword evidence="3" id="KW-1185">Reference proteome</keyword>
<name>A0A4U1L0M6_9SPHN</name>
<protein>
    <recommendedName>
        <fullName evidence="1">Nucleotidyl transferase domain-containing protein</fullName>
    </recommendedName>
</protein>
<organism evidence="2 3">
    <name type="scientific">Sphingomonas baiyangensis</name>
    <dbReference type="NCBI Taxonomy" id="2572576"/>
    <lineage>
        <taxon>Bacteria</taxon>
        <taxon>Pseudomonadati</taxon>
        <taxon>Pseudomonadota</taxon>
        <taxon>Alphaproteobacteria</taxon>
        <taxon>Sphingomonadales</taxon>
        <taxon>Sphingomonadaceae</taxon>
        <taxon>Sphingomonas</taxon>
    </lineage>
</organism>
<dbReference type="InterPro" id="IPR029044">
    <property type="entry name" value="Nucleotide-diphossugar_trans"/>
</dbReference>
<proteinExistence type="predicted"/>
<gene>
    <name evidence="2" type="ORF">FBR43_04810</name>
</gene>
<sequence length="301" mass="31556">MKRADWTGLIMAGGRGLRMAASGVAGRKPLIMVRGVSLLERNVWMMARAGCTDIRIAIGESDLATERVELNDLAMRASGIGVTIGVVMEDRPLGNFGAATLVGAATDLMVVYADNLTLLDLAALAQAHRQSGGAMTLAAHVEPFRLPYGELDVDAARPGRLRGYREKPLRELLVSSGLAIVSAAALAELPKGEEIGLSDAANRLLAGGLEVALFRHSAPWIDVNDAAKLRDADALVASHAAFDAWWPDAPTTDLRVAAQGPERVLHAMTSQGVVQARLSADGTVPVSALGPLWAGRFGGAA</sequence>
<dbReference type="Pfam" id="PF00483">
    <property type="entry name" value="NTP_transferase"/>
    <property type="match status" value="1"/>
</dbReference>
<dbReference type="RefSeq" id="WP_136942094.1">
    <property type="nucleotide sequence ID" value="NZ_SWKR01000002.1"/>
</dbReference>
<dbReference type="AlphaFoldDB" id="A0A4U1L0M6"/>
<dbReference type="InterPro" id="IPR005835">
    <property type="entry name" value="NTP_transferase_dom"/>
</dbReference>
<dbReference type="OrthoDB" id="9813880at2"/>
<feature type="domain" description="Nucleotidyl transferase" evidence="1">
    <location>
        <begin position="8"/>
        <end position="234"/>
    </location>
</feature>
<dbReference type="InterPro" id="IPR050486">
    <property type="entry name" value="Mannose-1P_guanyltransferase"/>
</dbReference>
<comment type="caution">
    <text evidence="2">The sequence shown here is derived from an EMBL/GenBank/DDBJ whole genome shotgun (WGS) entry which is preliminary data.</text>
</comment>
<dbReference type="PANTHER" id="PTHR22572">
    <property type="entry name" value="SUGAR-1-PHOSPHATE GUANYL TRANSFERASE"/>
    <property type="match status" value="1"/>
</dbReference>
<evidence type="ECO:0000259" key="1">
    <source>
        <dbReference type="Pfam" id="PF00483"/>
    </source>
</evidence>